<dbReference type="Proteomes" id="UP001211907">
    <property type="component" value="Unassembled WGS sequence"/>
</dbReference>
<proteinExistence type="predicted"/>
<dbReference type="EMBL" id="JADGJH010001691">
    <property type="protein sequence ID" value="KAJ3110825.1"/>
    <property type="molecule type" value="Genomic_DNA"/>
</dbReference>
<gene>
    <name evidence="1" type="ORF">HK100_002897</name>
</gene>
<reference evidence="1" key="1">
    <citation type="submission" date="2020-05" db="EMBL/GenBank/DDBJ databases">
        <title>Phylogenomic resolution of chytrid fungi.</title>
        <authorList>
            <person name="Stajich J.E."/>
            <person name="Amses K."/>
            <person name="Simmons R."/>
            <person name="Seto K."/>
            <person name="Myers J."/>
            <person name="Bonds A."/>
            <person name="Quandt C.A."/>
            <person name="Barry K."/>
            <person name="Liu P."/>
            <person name="Grigoriev I."/>
            <person name="Longcore J.E."/>
            <person name="James T.Y."/>
        </authorList>
    </citation>
    <scope>NUCLEOTIDE SEQUENCE</scope>
    <source>
        <strain evidence="1">JEL0513</strain>
    </source>
</reference>
<protein>
    <submittedName>
        <fullName evidence="1">Uncharacterized protein</fullName>
    </submittedName>
</protein>
<comment type="caution">
    <text evidence="1">The sequence shown here is derived from an EMBL/GenBank/DDBJ whole genome shotgun (WGS) entry which is preliminary data.</text>
</comment>
<keyword evidence="2" id="KW-1185">Reference proteome</keyword>
<name>A0AAD5SUT1_9FUNG</name>
<evidence type="ECO:0000313" key="2">
    <source>
        <dbReference type="Proteomes" id="UP001211907"/>
    </source>
</evidence>
<dbReference type="AlphaFoldDB" id="A0AAD5SUT1"/>
<evidence type="ECO:0000313" key="1">
    <source>
        <dbReference type="EMBL" id="KAJ3110825.1"/>
    </source>
</evidence>
<sequence>MTVGLATFVAVFTTVSVPLIDELEASKILPEPKKSYTPPITKAGVIFFTSSEDSISRNATPYLSRPNFTEMPALIMSAHASLTSLTPNILQSPAFKSAVAPEASRKLSQFIEKSRQNMTRTQNNSVTFSNDNHCKSYAGGSREFGKRIPGREVGIDDVDLPKKIEGRNELLDAAIRNSLKIDDNISVQLSYPEKQLPTEINGNIMSQLVRDRPRTSVIIESDVEPFTKSMQVLMDEIAGPETLKIKKKLALTNAGNYSETSLTKLKTVKRRQSSRPAYPGGHHTELLASRNLLMISSHSSHSCYAEASDTTLSEESHSDVAGAWDILKSPVFWLYASTCILQQGTTYMTNIATILQSLYGQSSMIDQHQQCLDLAYLAIIWNLST</sequence>
<accession>A0AAD5SUT1</accession>
<organism evidence="1 2">
    <name type="scientific">Physocladia obscura</name>
    <dbReference type="NCBI Taxonomy" id="109957"/>
    <lineage>
        <taxon>Eukaryota</taxon>
        <taxon>Fungi</taxon>
        <taxon>Fungi incertae sedis</taxon>
        <taxon>Chytridiomycota</taxon>
        <taxon>Chytridiomycota incertae sedis</taxon>
        <taxon>Chytridiomycetes</taxon>
        <taxon>Chytridiales</taxon>
        <taxon>Chytriomycetaceae</taxon>
        <taxon>Physocladia</taxon>
    </lineage>
</organism>